<proteinExistence type="predicted"/>
<organism evidence="1 2">
    <name type="scientific">Caloranaerobacter azorensis DSM 13643</name>
    <dbReference type="NCBI Taxonomy" id="1121264"/>
    <lineage>
        <taxon>Bacteria</taxon>
        <taxon>Bacillati</taxon>
        <taxon>Bacillota</taxon>
        <taxon>Tissierellia</taxon>
        <taxon>Tissierellales</taxon>
        <taxon>Thermohalobacteraceae</taxon>
        <taxon>Caloranaerobacter</taxon>
    </lineage>
</organism>
<dbReference type="RefSeq" id="WP_073196524.1">
    <property type="nucleotide sequence ID" value="NZ_FQXO01000034.1"/>
</dbReference>
<dbReference type="AlphaFoldDB" id="A0A1M5UHD8"/>
<protein>
    <submittedName>
        <fullName evidence="1">Uncharacterized protein</fullName>
    </submittedName>
</protein>
<evidence type="ECO:0000313" key="1">
    <source>
        <dbReference type="EMBL" id="SHH62236.1"/>
    </source>
</evidence>
<accession>A0A1M5UHD8</accession>
<keyword evidence="2" id="KW-1185">Reference proteome</keyword>
<dbReference type="Proteomes" id="UP000183967">
    <property type="component" value="Unassembled WGS sequence"/>
</dbReference>
<dbReference type="OrthoDB" id="957952at2"/>
<sequence length="398" mass="47665">MPKLVIELKQHTPLIHFQGNQHGATLRATELKPKLDKFLKKHVFKSFKEYKRYLIGDIEKIEEKEDGESNKAFDYKLKIIAKGHEQIIDLEEPYPEIFYIRKMNENTKKGKKNKKRKNIKKQAVMYDEIILEFFSFHKDLLTKIEENISRFFAVTNFGLRQNKGFGSFYLKDKKDIIADVKSVYDKFLYIKYDGKTYSDLMRYVYILYKMMKSGIKFKCKINHKSIYKKYNSFLFEYMKGKGIDNEKRMIKEEFFNESVRIKKDNQKKYYVRGLLGICNSFYFKDKERRGEINVYNKNIKRFKSPITFKIVDDYLIIIPEEIPDEIYGAEFEFKYKNESEKIEIPSKEQFNIFKFLFAFADWFNDLKIEEDNEKKSNTLRMLKGAKSKPIVKVGEQSG</sequence>
<dbReference type="EMBL" id="FQXO01000034">
    <property type="protein sequence ID" value="SHH62236.1"/>
    <property type="molecule type" value="Genomic_DNA"/>
</dbReference>
<evidence type="ECO:0000313" key="2">
    <source>
        <dbReference type="Proteomes" id="UP000183967"/>
    </source>
</evidence>
<reference evidence="2" key="1">
    <citation type="submission" date="2016-11" db="EMBL/GenBank/DDBJ databases">
        <authorList>
            <person name="Varghese N."/>
            <person name="Submissions S."/>
        </authorList>
    </citation>
    <scope>NUCLEOTIDE SEQUENCE [LARGE SCALE GENOMIC DNA]</scope>
    <source>
        <strain evidence="2">DSM 13643</strain>
    </source>
</reference>
<name>A0A1M5UHD8_9FIRM</name>
<gene>
    <name evidence="1" type="ORF">SAMN02745135_01422</name>
</gene>